<dbReference type="GO" id="GO:0010309">
    <property type="term" value="F:acireductone dioxygenase [iron(II)-requiring] activity"/>
    <property type="evidence" value="ECO:0007669"/>
    <property type="project" value="UniProtKB-EC"/>
</dbReference>
<evidence type="ECO:0000256" key="1">
    <source>
        <dbReference type="ARBA" id="ARBA00000428"/>
    </source>
</evidence>
<accession>G0UA33</accession>
<evidence type="ECO:0000256" key="6">
    <source>
        <dbReference type="ARBA" id="ARBA00022964"/>
    </source>
</evidence>
<keyword evidence="6" id="KW-0223">Dioxygenase</keyword>
<dbReference type="Pfam" id="PF03079">
    <property type="entry name" value="ARD"/>
    <property type="match status" value="1"/>
</dbReference>
<evidence type="ECO:0000256" key="3">
    <source>
        <dbReference type="ARBA" id="ARBA00022596"/>
    </source>
</evidence>
<sequence>MSAAWLLNAQESDIANPCHCSPDVPVLEAQLEALGVFTRRIDAATLHERHPSDEEGRTCAQRLVWNLGYQAHETVVLSSESTEESQEHLNIDEQMRIVESGVIYVDVRDEQDRWLRVEGRMGDVIVIPLGIFHRVVAAASSGTTPVRVLRMQRKSVAFRPIPRSTTGLDEKLVAEAQSAREEHQFYVAHPPRDTIFGPANEVDNILVIAPRDFDATLEKVKASLKPTDVLVLLFKGTSHPKTHQSWCPPCVQIEPMVKRAVEAARQKRRVVYVQCILERSIYLGNPQYPYRVHPFVGIVSIPQLMVLRQDEDGLKELLRERTPGETCESWVANL</sequence>
<dbReference type="GO" id="GO:0009086">
    <property type="term" value="P:methionine biosynthetic process"/>
    <property type="evidence" value="ECO:0007669"/>
    <property type="project" value="UniProtKB-KW"/>
</dbReference>
<dbReference type="InterPro" id="IPR004313">
    <property type="entry name" value="ARD"/>
</dbReference>
<evidence type="ECO:0000256" key="5">
    <source>
        <dbReference type="ARBA" id="ARBA00022723"/>
    </source>
</evidence>
<evidence type="ECO:0000256" key="4">
    <source>
        <dbReference type="ARBA" id="ARBA00022605"/>
    </source>
</evidence>
<evidence type="ECO:0000256" key="2">
    <source>
        <dbReference type="ARBA" id="ARBA00001954"/>
    </source>
</evidence>
<keyword evidence="7" id="KW-0560">Oxidoreductase</keyword>
<dbReference type="SUPFAM" id="SSF52833">
    <property type="entry name" value="Thioredoxin-like"/>
    <property type="match status" value="1"/>
</dbReference>
<dbReference type="PANTHER" id="PTHR23418:SF0">
    <property type="entry name" value="ACIREDUCTONE DIOXYGENASE"/>
    <property type="match status" value="1"/>
</dbReference>
<evidence type="ECO:0000313" key="12">
    <source>
        <dbReference type="EMBL" id="CCC52665.1"/>
    </source>
</evidence>
<keyword evidence="5" id="KW-0479">Metal-binding</keyword>
<dbReference type="OMA" id="RDINDKW"/>
<organism evidence="12">
    <name type="scientific">Trypanosoma vivax (strain Y486)</name>
    <dbReference type="NCBI Taxonomy" id="1055687"/>
    <lineage>
        <taxon>Eukaryota</taxon>
        <taxon>Discoba</taxon>
        <taxon>Euglenozoa</taxon>
        <taxon>Kinetoplastea</taxon>
        <taxon>Metakinetoplastina</taxon>
        <taxon>Trypanosomatida</taxon>
        <taxon>Trypanosomatidae</taxon>
        <taxon>Trypanosoma</taxon>
        <taxon>Duttonella</taxon>
    </lineage>
</organism>
<dbReference type="Pfam" id="PF06110">
    <property type="entry name" value="TXD17-like_Trx"/>
    <property type="match status" value="1"/>
</dbReference>
<dbReference type="SUPFAM" id="SSF51182">
    <property type="entry name" value="RmlC-like cupins"/>
    <property type="match status" value="1"/>
</dbReference>
<dbReference type="InterPro" id="IPR036249">
    <property type="entry name" value="Thioredoxin-like_sf"/>
</dbReference>
<dbReference type="InterPro" id="IPR010357">
    <property type="entry name" value="TXNDC17_dom"/>
</dbReference>
<evidence type="ECO:0000259" key="11">
    <source>
        <dbReference type="Pfam" id="PF06110"/>
    </source>
</evidence>
<dbReference type="InterPro" id="IPR011051">
    <property type="entry name" value="RmlC_Cupin_sf"/>
</dbReference>
<protein>
    <recommendedName>
        <fullName evidence="10">acireductone dioxygenase (Fe(2+)-requiring)</fullName>
        <ecNumber evidence="10">1.13.11.54</ecNumber>
    </recommendedName>
</protein>
<dbReference type="Gene3D" id="3.40.30.10">
    <property type="entry name" value="Glutaredoxin"/>
    <property type="match status" value="1"/>
</dbReference>
<name>G0UA33_TRYVY</name>
<keyword evidence="8" id="KW-0408">Iron</keyword>
<dbReference type="EMBL" id="HE573027">
    <property type="protein sequence ID" value="CCC52665.1"/>
    <property type="molecule type" value="Genomic_DNA"/>
</dbReference>
<dbReference type="GO" id="GO:0046872">
    <property type="term" value="F:metal ion binding"/>
    <property type="evidence" value="ECO:0007669"/>
    <property type="project" value="UniProtKB-KW"/>
</dbReference>
<dbReference type="VEuPathDB" id="TriTrypDB:TvY486_1101500"/>
<proteinExistence type="predicted"/>
<dbReference type="EC" id="1.13.11.54" evidence="10"/>
<dbReference type="PANTHER" id="PTHR23418">
    <property type="entry name" value="ACIREDUCTONE DIOXYGENASE"/>
    <property type="match status" value="1"/>
</dbReference>
<keyword evidence="4" id="KW-0028">Amino-acid biosynthesis</keyword>
<evidence type="ECO:0000256" key="9">
    <source>
        <dbReference type="ARBA" id="ARBA00023167"/>
    </source>
</evidence>
<evidence type="ECO:0000256" key="10">
    <source>
        <dbReference type="ARBA" id="ARBA00039005"/>
    </source>
</evidence>
<comment type="catalytic activity">
    <reaction evidence="1">
        <text>1,2-dihydroxy-5-(methylsulfanyl)pent-1-en-3-one + O2 = 4-methylsulfanyl-2-oxobutanoate + formate + 2 H(+)</text>
        <dbReference type="Rhea" id="RHEA:24504"/>
        <dbReference type="ChEBI" id="CHEBI:15378"/>
        <dbReference type="ChEBI" id="CHEBI:15379"/>
        <dbReference type="ChEBI" id="CHEBI:15740"/>
        <dbReference type="ChEBI" id="CHEBI:16723"/>
        <dbReference type="ChEBI" id="CHEBI:49252"/>
        <dbReference type="EC" id="1.13.11.54"/>
    </reaction>
</comment>
<evidence type="ECO:0000256" key="7">
    <source>
        <dbReference type="ARBA" id="ARBA00023002"/>
    </source>
</evidence>
<feature type="domain" description="Thioredoxin" evidence="11">
    <location>
        <begin position="212"/>
        <end position="311"/>
    </location>
</feature>
<comment type="cofactor">
    <cofactor evidence="2">
        <name>Fe(2+)</name>
        <dbReference type="ChEBI" id="CHEBI:29033"/>
    </cofactor>
</comment>
<gene>
    <name evidence="12" type="ORF">TVY486_1101500</name>
</gene>
<keyword evidence="9" id="KW-0486">Methionine biosynthesis</keyword>
<evidence type="ECO:0000256" key="8">
    <source>
        <dbReference type="ARBA" id="ARBA00023004"/>
    </source>
</evidence>
<reference evidence="12" key="1">
    <citation type="journal article" date="2012" name="Proc. Natl. Acad. Sci. U.S.A.">
        <title>Antigenic diversity is generated by distinct evolutionary mechanisms in African trypanosome species.</title>
        <authorList>
            <person name="Jackson A.P."/>
            <person name="Berry A."/>
            <person name="Aslett M."/>
            <person name="Allison H.C."/>
            <person name="Burton P."/>
            <person name="Vavrova-Anderson J."/>
            <person name="Brown R."/>
            <person name="Browne H."/>
            <person name="Corton N."/>
            <person name="Hauser H."/>
            <person name="Gamble J."/>
            <person name="Gilderthorp R."/>
            <person name="Marcello L."/>
            <person name="McQuillan J."/>
            <person name="Otto T.D."/>
            <person name="Quail M.A."/>
            <person name="Sanders M.J."/>
            <person name="van Tonder A."/>
            <person name="Ginger M.L."/>
            <person name="Field M.C."/>
            <person name="Barry J.D."/>
            <person name="Hertz-Fowler C."/>
            <person name="Berriman M."/>
        </authorList>
    </citation>
    <scope>NUCLEOTIDE SEQUENCE</scope>
    <source>
        <strain evidence="12">Y486</strain>
    </source>
</reference>
<keyword evidence="3" id="KW-0533">Nickel</keyword>
<dbReference type="AlphaFoldDB" id="G0UA33"/>
<dbReference type="Gene3D" id="2.60.120.10">
    <property type="entry name" value="Jelly Rolls"/>
    <property type="match status" value="1"/>
</dbReference>
<dbReference type="InterPro" id="IPR014710">
    <property type="entry name" value="RmlC-like_jellyroll"/>
</dbReference>